<evidence type="ECO:0000313" key="2">
    <source>
        <dbReference type="EMBL" id="OTZ01889.1"/>
    </source>
</evidence>
<reference evidence="2 3" key="1">
    <citation type="submission" date="2016-10" db="EMBL/GenBank/DDBJ databases">
        <title>Comparative genomics of Bacillus thuringiensis reveals a path to pathogens against multiple invertebrate hosts.</title>
        <authorList>
            <person name="Zheng J."/>
            <person name="Gao Q."/>
            <person name="Liu H."/>
            <person name="Peng D."/>
            <person name="Ruan L."/>
            <person name="Sun M."/>
        </authorList>
    </citation>
    <scope>NUCLEOTIDE SEQUENCE [LARGE SCALE GENOMIC DNA]</scope>
    <source>
        <strain evidence="2">BGSC 4I4</strain>
    </source>
</reference>
<keyword evidence="2" id="KW-0808">Transferase</keyword>
<dbReference type="AlphaFoldDB" id="A0A9X6IPG8"/>
<accession>A0A9X6IPG8</accession>
<protein>
    <submittedName>
        <fullName evidence="2">Histidine kinase</fullName>
    </submittedName>
</protein>
<dbReference type="GO" id="GO:0016301">
    <property type="term" value="F:kinase activity"/>
    <property type="evidence" value="ECO:0007669"/>
    <property type="project" value="UniProtKB-KW"/>
</dbReference>
<comment type="caution">
    <text evidence="2">The sequence shown here is derived from an EMBL/GenBank/DDBJ whole genome shotgun (WGS) entry which is preliminary data.</text>
</comment>
<evidence type="ECO:0000313" key="3">
    <source>
        <dbReference type="Proteomes" id="UP000194882"/>
    </source>
</evidence>
<dbReference type="Proteomes" id="UP000194882">
    <property type="component" value="Unassembled WGS sequence"/>
</dbReference>
<proteinExistence type="predicted"/>
<feature type="transmembrane region" description="Helical" evidence="1">
    <location>
        <begin position="13"/>
        <end position="30"/>
    </location>
</feature>
<name>A0A9X6IPG8_BACTU</name>
<keyword evidence="1" id="KW-0472">Membrane</keyword>
<gene>
    <name evidence="2" type="ORF">BK754_00760</name>
</gene>
<evidence type="ECO:0000256" key="1">
    <source>
        <dbReference type="SAM" id="Phobius"/>
    </source>
</evidence>
<keyword evidence="1" id="KW-0812">Transmembrane</keyword>
<keyword evidence="2" id="KW-0418">Kinase</keyword>
<sequence length="37" mass="4438">MIVFFINGNPQKWFWLCIFFASIIQNIVLLKKNKEGH</sequence>
<organism evidence="2 3">
    <name type="scientific">Bacillus thuringiensis serovar subtoxicus</name>
    <dbReference type="NCBI Taxonomy" id="475791"/>
    <lineage>
        <taxon>Bacteria</taxon>
        <taxon>Bacillati</taxon>
        <taxon>Bacillota</taxon>
        <taxon>Bacilli</taxon>
        <taxon>Bacillales</taxon>
        <taxon>Bacillaceae</taxon>
        <taxon>Bacillus</taxon>
        <taxon>Bacillus cereus group</taxon>
    </lineage>
</organism>
<keyword evidence="1" id="KW-1133">Transmembrane helix</keyword>
<dbReference type="EMBL" id="NFDT01000008">
    <property type="protein sequence ID" value="OTZ01889.1"/>
    <property type="molecule type" value="Genomic_DNA"/>
</dbReference>